<keyword evidence="9" id="KW-1185">Reference proteome</keyword>
<name>C5MAK2_CANTT</name>
<evidence type="ECO:0000256" key="3">
    <source>
        <dbReference type="ARBA" id="ARBA00022723"/>
    </source>
</evidence>
<dbReference type="RefSeq" id="XP_002548797.1">
    <property type="nucleotide sequence ID" value="XM_002548751.1"/>
</dbReference>
<dbReference type="FunFam" id="3.60.130.10:FF:000003">
    <property type="entry name" value="Alpha-ketoglutarate-dependent taurine dioxygenase"/>
    <property type="match status" value="1"/>
</dbReference>
<comment type="cofactor">
    <cofactor evidence="1">
        <name>Fe(2+)</name>
        <dbReference type="ChEBI" id="CHEBI:29033"/>
    </cofactor>
</comment>
<dbReference type="eggNOG" id="ENOG502QT05">
    <property type="taxonomic scope" value="Eukaryota"/>
</dbReference>
<evidence type="ECO:0000259" key="7">
    <source>
        <dbReference type="Pfam" id="PF02668"/>
    </source>
</evidence>
<evidence type="ECO:0000313" key="9">
    <source>
        <dbReference type="Proteomes" id="UP000002037"/>
    </source>
</evidence>
<dbReference type="GO" id="GO:0005737">
    <property type="term" value="C:cytoplasm"/>
    <property type="evidence" value="ECO:0007669"/>
    <property type="project" value="TreeGrafter"/>
</dbReference>
<dbReference type="GO" id="GO:0044273">
    <property type="term" value="P:sulfur compound catabolic process"/>
    <property type="evidence" value="ECO:0007669"/>
    <property type="project" value="TreeGrafter"/>
</dbReference>
<sequence>MAPVSDTDKYDASQFQKSHVGRTKSGSYTVSNQNLKLALYPEYLPTWNPNQKFPNYTFAEYHDKGLLADGELKNLFPDGIGSGSRYSVKRITPKLGSEINGIQLSQLSDSAKNDLARFVAERGVVVFKNQDFNQKGPQFAVDFAKYFGTLYKHATSGSPEGFPELHVCFRGATQDEINSVFANRTNSISWHSDCSYALNALQLTLFSCLQIPEAGGDTLFASTVEAYNRLSPAMKERLEGLHVLHSSIEQARNNKEVGGITRREPEANIHPLVRINPLTKEKHLYLNKEFGRRIVELKEDESDYLLSFLFDLVETSQDLQLRIRWEENTIVLWNNSTTVHSPCVDFDEPVIRHAYRISVMGERPVDDLKYLNDPHYLSDKYKQLGI</sequence>
<protein>
    <submittedName>
        <fullName evidence="8">Alpha-ketoglutarate-dependent sulfonate dioxygenase</fullName>
    </submittedName>
</protein>
<dbReference type="HOGENOM" id="CLU_036005_0_0_1"/>
<evidence type="ECO:0000256" key="4">
    <source>
        <dbReference type="ARBA" id="ARBA00022964"/>
    </source>
</evidence>
<dbReference type="GeneID" id="8297712"/>
<evidence type="ECO:0000256" key="1">
    <source>
        <dbReference type="ARBA" id="ARBA00001954"/>
    </source>
</evidence>
<dbReference type="InterPro" id="IPR042098">
    <property type="entry name" value="TauD-like_sf"/>
</dbReference>
<dbReference type="PANTHER" id="PTHR30468">
    <property type="entry name" value="ALPHA-KETOGLUTARATE-DEPENDENT SULFONATE DIOXYGENASE"/>
    <property type="match status" value="1"/>
</dbReference>
<dbReference type="SUPFAM" id="SSF51197">
    <property type="entry name" value="Clavaminate synthase-like"/>
    <property type="match status" value="1"/>
</dbReference>
<keyword evidence="3" id="KW-0479">Metal-binding</keyword>
<dbReference type="Pfam" id="PF02668">
    <property type="entry name" value="TauD"/>
    <property type="match status" value="1"/>
</dbReference>
<dbReference type="AlphaFoldDB" id="C5MAK2"/>
<dbReference type="PANTHER" id="PTHR30468:SF1">
    <property type="entry name" value="ALPHA-KETOGLUTARATE-DEPENDENT SULFONATE DIOXYGENASE"/>
    <property type="match status" value="1"/>
</dbReference>
<evidence type="ECO:0000256" key="2">
    <source>
        <dbReference type="ARBA" id="ARBA00005896"/>
    </source>
</evidence>
<gene>
    <name evidence="8" type="ORF">CTRG_03094</name>
</gene>
<organism evidence="8 9">
    <name type="scientific">Candida tropicalis (strain ATCC MYA-3404 / T1)</name>
    <name type="common">Yeast</name>
    <dbReference type="NCBI Taxonomy" id="294747"/>
    <lineage>
        <taxon>Eukaryota</taxon>
        <taxon>Fungi</taxon>
        <taxon>Dikarya</taxon>
        <taxon>Ascomycota</taxon>
        <taxon>Saccharomycotina</taxon>
        <taxon>Pichiomycetes</taxon>
        <taxon>Debaryomycetaceae</taxon>
        <taxon>Candida/Lodderomyces clade</taxon>
        <taxon>Candida</taxon>
    </lineage>
</organism>
<evidence type="ECO:0000256" key="5">
    <source>
        <dbReference type="ARBA" id="ARBA00023002"/>
    </source>
</evidence>
<dbReference type="EMBL" id="GG692398">
    <property type="protein sequence ID" value="EER32669.1"/>
    <property type="molecule type" value="Genomic_DNA"/>
</dbReference>
<reference evidence="8 9" key="1">
    <citation type="journal article" date="2009" name="Nature">
        <title>Evolution of pathogenicity and sexual reproduction in eight Candida genomes.</title>
        <authorList>
            <person name="Butler G."/>
            <person name="Rasmussen M.D."/>
            <person name="Lin M.F."/>
            <person name="Santos M.A."/>
            <person name="Sakthikumar S."/>
            <person name="Munro C.A."/>
            <person name="Rheinbay E."/>
            <person name="Grabherr M."/>
            <person name="Forche A."/>
            <person name="Reedy J.L."/>
            <person name="Agrafioti I."/>
            <person name="Arnaud M.B."/>
            <person name="Bates S."/>
            <person name="Brown A.J."/>
            <person name="Brunke S."/>
            <person name="Costanzo M.C."/>
            <person name="Fitzpatrick D.A."/>
            <person name="de Groot P.W."/>
            <person name="Harris D."/>
            <person name="Hoyer L.L."/>
            <person name="Hube B."/>
            <person name="Klis F.M."/>
            <person name="Kodira C."/>
            <person name="Lennard N."/>
            <person name="Logue M.E."/>
            <person name="Martin R."/>
            <person name="Neiman A.M."/>
            <person name="Nikolaou E."/>
            <person name="Quail M.A."/>
            <person name="Quinn J."/>
            <person name="Santos M.C."/>
            <person name="Schmitzberger F.F."/>
            <person name="Sherlock G."/>
            <person name="Shah P."/>
            <person name="Silverstein K.A."/>
            <person name="Skrzypek M.S."/>
            <person name="Soll D."/>
            <person name="Staggs R."/>
            <person name="Stansfield I."/>
            <person name="Stumpf M.P."/>
            <person name="Sudbery P.E."/>
            <person name="Srikantha T."/>
            <person name="Zeng Q."/>
            <person name="Berman J."/>
            <person name="Berriman M."/>
            <person name="Heitman J."/>
            <person name="Gow N.A."/>
            <person name="Lorenz M.C."/>
            <person name="Birren B.W."/>
            <person name="Kellis M."/>
            <person name="Cuomo C.A."/>
        </authorList>
    </citation>
    <scope>NUCLEOTIDE SEQUENCE [LARGE SCALE GENOMIC DNA]</scope>
    <source>
        <strain evidence="9">ATCC MYA-3404 / T1</strain>
    </source>
</reference>
<comment type="similarity">
    <text evidence="2">Belongs to the TfdA dioxygenase family.</text>
</comment>
<dbReference type="KEGG" id="ctp:CTRG_03094"/>
<dbReference type="GO" id="GO:0046872">
    <property type="term" value="F:metal ion binding"/>
    <property type="evidence" value="ECO:0007669"/>
    <property type="project" value="UniProtKB-KW"/>
</dbReference>
<dbReference type="OrthoDB" id="10257314at2759"/>
<evidence type="ECO:0000256" key="6">
    <source>
        <dbReference type="ARBA" id="ARBA00023004"/>
    </source>
</evidence>
<keyword evidence="4 8" id="KW-0223">Dioxygenase</keyword>
<dbReference type="InterPro" id="IPR003819">
    <property type="entry name" value="TauD/TfdA-like"/>
</dbReference>
<feature type="domain" description="TauD/TfdA-like" evidence="7">
    <location>
        <begin position="88"/>
        <end position="357"/>
    </location>
</feature>
<dbReference type="VEuPathDB" id="FungiDB:CTRG_03094"/>
<proteinExistence type="inferred from homology"/>
<keyword evidence="6" id="KW-0408">Iron</keyword>
<dbReference type="Gene3D" id="3.60.130.10">
    <property type="entry name" value="Clavaminate synthase-like"/>
    <property type="match status" value="1"/>
</dbReference>
<dbReference type="InterPro" id="IPR051323">
    <property type="entry name" value="AtsK-like"/>
</dbReference>
<dbReference type="GO" id="GO:0000907">
    <property type="term" value="F:sulfonate dioxygenase activity"/>
    <property type="evidence" value="ECO:0007669"/>
    <property type="project" value="TreeGrafter"/>
</dbReference>
<evidence type="ECO:0000313" key="8">
    <source>
        <dbReference type="EMBL" id="EER32669.1"/>
    </source>
</evidence>
<dbReference type="Proteomes" id="UP000002037">
    <property type="component" value="Unassembled WGS sequence"/>
</dbReference>
<keyword evidence="5" id="KW-0560">Oxidoreductase</keyword>
<accession>C5MAK2</accession>